<evidence type="ECO:0000256" key="2">
    <source>
        <dbReference type="ARBA" id="ARBA00022771"/>
    </source>
</evidence>
<feature type="domain" description="THAP-type" evidence="6">
    <location>
        <begin position="1"/>
        <end position="83"/>
    </location>
</feature>
<feature type="non-terminal residue" evidence="7">
    <location>
        <position position="186"/>
    </location>
</feature>
<keyword evidence="2 5" id="KW-0863">Zinc-finger</keyword>
<dbReference type="GO" id="GO:0003677">
    <property type="term" value="F:DNA binding"/>
    <property type="evidence" value="ECO:0007669"/>
    <property type="project" value="UniProtKB-UniRule"/>
</dbReference>
<dbReference type="Gene3D" id="6.20.210.20">
    <property type="entry name" value="THAP domain"/>
    <property type="match status" value="1"/>
</dbReference>
<proteinExistence type="predicted"/>
<evidence type="ECO:0000256" key="5">
    <source>
        <dbReference type="PROSITE-ProRule" id="PRU00309"/>
    </source>
</evidence>
<dbReference type="SUPFAM" id="SSF57716">
    <property type="entry name" value="Glucocorticoid receptor-like (DNA-binding domain)"/>
    <property type="match status" value="1"/>
</dbReference>
<dbReference type="PROSITE" id="PS50950">
    <property type="entry name" value="ZF_THAP"/>
    <property type="match status" value="1"/>
</dbReference>
<dbReference type="GO" id="GO:0008270">
    <property type="term" value="F:zinc ion binding"/>
    <property type="evidence" value="ECO:0007669"/>
    <property type="project" value="UniProtKB-KW"/>
</dbReference>
<evidence type="ECO:0000259" key="6">
    <source>
        <dbReference type="PROSITE" id="PS50950"/>
    </source>
</evidence>
<keyword evidence="3" id="KW-0862">Zinc</keyword>
<dbReference type="AlphaFoldDB" id="A0A8J9VVC8"/>
<evidence type="ECO:0000313" key="8">
    <source>
        <dbReference type="Proteomes" id="UP000838878"/>
    </source>
</evidence>
<reference evidence="7" key="1">
    <citation type="submission" date="2021-12" db="EMBL/GenBank/DDBJ databases">
        <authorList>
            <person name="Martin H S."/>
        </authorList>
    </citation>
    <scope>NUCLEOTIDE SEQUENCE</scope>
</reference>
<dbReference type="InterPro" id="IPR038441">
    <property type="entry name" value="THAP_Znf_sf"/>
</dbReference>
<dbReference type="EMBL" id="OV170229">
    <property type="protein sequence ID" value="CAH0731063.1"/>
    <property type="molecule type" value="Genomic_DNA"/>
</dbReference>
<dbReference type="InterPro" id="IPR006612">
    <property type="entry name" value="THAP_Znf"/>
</dbReference>
<dbReference type="SMART" id="SM00980">
    <property type="entry name" value="THAP"/>
    <property type="match status" value="1"/>
</dbReference>
<gene>
    <name evidence="7" type="ORF">BINO364_LOCUS15976</name>
</gene>
<evidence type="ECO:0000313" key="7">
    <source>
        <dbReference type="EMBL" id="CAH0731063.1"/>
    </source>
</evidence>
<name>A0A8J9VVC8_9NEOP</name>
<keyword evidence="1" id="KW-0479">Metal-binding</keyword>
<accession>A0A8J9VVC8</accession>
<dbReference type="OrthoDB" id="7683421at2759"/>
<organism evidence="7 8">
    <name type="scientific">Brenthis ino</name>
    <name type="common">lesser marbled fritillary</name>
    <dbReference type="NCBI Taxonomy" id="405034"/>
    <lineage>
        <taxon>Eukaryota</taxon>
        <taxon>Metazoa</taxon>
        <taxon>Ecdysozoa</taxon>
        <taxon>Arthropoda</taxon>
        <taxon>Hexapoda</taxon>
        <taxon>Insecta</taxon>
        <taxon>Pterygota</taxon>
        <taxon>Neoptera</taxon>
        <taxon>Endopterygota</taxon>
        <taxon>Lepidoptera</taxon>
        <taxon>Glossata</taxon>
        <taxon>Ditrysia</taxon>
        <taxon>Papilionoidea</taxon>
        <taxon>Nymphalidae</taxon>
        <taxon>Heliconiinae</taxon>
        <taxon>Argynnini</taxon>
        <taxon>Brenthis</taxon>
    </lineage>
</organism>
<keyword evidence="8" id="KW-1185">Reference proteome</keyword>
<evidence type="ECO:0000256" key="3">
    <source>
        <dbReference type="ARBA" id="ARBA00022833"/>
    </source>
</evidence>
<dbReference type="Pfam" id="PF05485">
    <property type="entry name" value="THAP"/>
    <property type="match status" value="1"/>
</dbReference>
<protein>
    <recommendedName>
        <fullName evidence="6">THAP-type domain-containing protein</fullName>
    </recommendedName>
</protein>
<keyword evidence="4 5" id="KW-0238">DNA-binding</keyword>
<dbReference type="Proteomes" id="UP000838878">
    <property type="component" value="Chromosome 9"/>
</dbReference>
<evidence type="ECO:0000256" key="4">
    <source>
        <dbReference type="ARBA" id="ARBA00023125"/>
    </source>
</evidence>
<sequence>MGGKRVCEVCGINESRRGGFFASFPLDENRCRAWVKLVGKKDLVFLPIEKLHKLRSVCGDHFEKRDFNKKGNRLKKRAYPKLNLLAAPLPDEVLREFPLHVASKTAPLHSGTSKQQNATIDEHILNVSASIEATPGTSQQQTTNVHTNLKRNIIDDAIENVTIKKKKSGIMNKSYQSIEVTDLNER</sequence>
<evidence type="ECO:0000256" key="1">
    <source>
        <dbReference type="ARBA" id="ARBA00022723"/>
    </source>
</evidence>
<dbReference type="SMART" id="SM00692">
    <property type="entry name" value="DM3"/>
    <property type="match status" value="1"/>
</dbReference>